<protein>
    <submittedName>
        <fullName evidence="2">VOC family protein</fullName>
    </submittedName>
</protein>
<dbReference type="PANTHER" id="PTHR36503">
    <property type="entry name" value="BLR2520 PROTEIN"/>
    <property type="match status" value="1"/>
</dbReference>
<sequence>MTTPQLDMIGLIADDLTRSLAFYRRLGLEFADDAESQQHVEATLPGGIRIAWDTVETIRSFLPDFEASHGGGRIGLAFKCADAAAVDSTYEEFVADGYTGLHEPWDAAWGQRYATIEDPDGNSVDLFAWLT</sequence>
<feature type="domain" description="VOC" evidence="1">
    <location>
        <begin position="5"/>
        <end position="129"/>
    </location>
</feature>
<dbReference type="AlphaFoldDB" id="A0AA46TI24"/>
<evidence type="ECO:0000259" key="1">
    <source>
        <dbReference type="PROSITE" id="PS51819"/>
    </source>
</evidence>
<dbReference type="SUPFAM" id="SSF54593">
    <property type="entry name" value="Glyoxalase/Bleomycin resistance protein/Dihydroxybiphenyl dioxygenase"/>
    <property type="match status" value="1"/>
</dbReference>
<dbReference type="Pfam" id="PF00903">
    <property type="entry name" value="Glyoxalase"/>
    <property type="match status" value="1"/>
</dbReference>
<evidence type="ECO:0000313" key="2">
    <source>
        <dbReference type="EMBL" id="UYM05222.1"/>
    </source>
</evidence>
<reference evidence="2" key="1">
    <citation type="submission" date="2022-01" db="EMBL/GenBank/DDBJ databases">
        <title>Nocardioidaceae gen. sp. A5X3R13.</title>
        <authorList>
            <person name="Lopez Marin M.A."/>
            <person name="Uhlik O."/>
        </authorList>
    </citation>
    <scope>NUCLEOTIDE SEQUENCE</scope>
    <source>
        <strain evidence="2">A5X3R13</strain>
    </source>
</reference>
<dbReference type="InterPro" id="IPR004360">
    <property type="entry name" value="Glyas_Fos-R_dOase_dom"/>
</dbReference>
<dbReference type="KEGG" id="sgrg:L0C25_22345"/>
<evidence type="ECO:0000313" key="3">
    <source>
        <dbReference type="Proteomes" id="UP001164390"/>
    </source>
</evidence>
<keyword evidence="3" id="KW-1185">Reference proteome</keyword>
<dbReference type="RefSeq" id="WP_271634017.1">
    <property type="nucleotide sequence ID" value="NZ_CP094970.1"/>
</dbReference>
<dbReference type="InterPro" id="IPR037523">
    <property type="entry name" value="VOC_core"/>
</dbReference>
<dbReference type="PANTHER" id="PTHR36503:SF3">
    <property type="entry name" value="BLR0126 PROTEIN"/>
    <property type="match status" value="1"/>
</dbReference>
<dbReference type="InterPro" id="IPR029068">
    <property type="entry name" value="Glyas_Bleomycin-R_OHBP_Dase"/>
</dbReference>
<dbReference type="Gene3D" id="3.10.180.10">
    <property type="entry name" value="2,3-Dihydroxybiphenyl 1,2-Dioxygenase, domain 1"/>
    <property type="match status" value="1"/>
</dbReference>
<dbReference type="PROSITE" id="PS51819">
    <property type="entry name" value="VOC"/>
    <property type="match status" value="1"/>
</dbReference>
<gene>
    <name evidence="2" type="ORF">L0C25_22345</name>
</gene>
<accession>A0AA46TI24</accession>
<proteinExistence type="predicted"/>
<name>A0AA46TI24_9ACTN</name>
<dbReference type="Proteomes" id="UP001164390">
    <property type="component" value="Chromosome"/>
</dbReference>
<organism evidence="2 3">
    <name type="scientific">Solicola gregarius</name>
    <dbReference type="NCBI Taxonomy" id="2908642"/>
    <lineage>
        <taxon>Bacteria</taxon>
        <taxon>Bacillati</taxon>
        <taxon>Actinomycetota</taxon>
        <taxon>Actinomycetes</taxon>
        <taxon>Propionibacteriales</taxon>
        <taxon>Nocardioidaceae</taxon>
        <taxon>Solicola</taxon>
    </lineage>
</organism>
<dbReference type="EMBL" id="CP094970">
    <property type="protein sequence ID" value="UYM05222.1"/>
    <property type="molecule type" value="Genomic_DNA"/>
</dbReference>